<dbReference type="Gene3D" id="3.40.50.300">
    <property type="entry name" value="P-loop containing nucleotide triphosphate hydrolases"/>
    <property type="match status" value="1"/>
</dbReference>
<evidence type="ECO:0000313" key="1">
    <source>
        <dbReference type="EMBL" id="CAD9282339.1"/>
    </source>
</evidence>
<reference evidence="1" key="1">
    <citation type="submission" date="2021-01" db="EMBL/GenBank/DDBJ databases">
        <authorList>
            <person name="Corre E."/>
            <person name="Pelletier E."/>
            <person name="Niang G."/>
            <person name="Scheremetjew M."/>
            <person name="Finn R."/>
            <person name="Kale V."/>
            <person name="Holt S."/>
            <person name="Cochrane G."/>
            <person name="Meng A."/>
            <person name="Brown T."/>
            <person name="Cohen L."/>
        </authorList>
    </citation>
    <scope>NUCLEOTIDE SEQUENCE</scope>
    <source>
        <strain evidence="1">CCMP 410</strain>
    </source>
</reference>
<sequence>MLGKEKSPIVQAFEKVIACQAYKDRWIADHHLVNILRHEYAVPTFVELTHADLNRALSASPRYRTAVNAPTGNGHGVYIRDFATSDAVDEVKTSMPRIGRFYFAMESARNSSPPPQTSNEGKHWSETAFVPNLEASPACNISNEEKRELWQHLVALTSKGGRSRVVTDCKEDPPEIQQLVQRKLYHRDTDDSSHLLVQPLDCDRSLEVDPERGCGKHVHADDARLFDATEVELLKKKTLLVVRRRSFRFGLLFVTFGLLILIEIGRHRSHGLSGPSPPPPPKSCHANITEVMESPFLDRGSPAPQYPNELPEDICEVSTKQFREATGLFAIVTGLEHSGTTVMSRLIMSVKNLYGGFECGLLLARSPAGFVGSDPLVFPFNEYMVDKWLLRPDQRDWLRRSKCRAEMYAQLRVMSPLYQAPNNASWIIDKTPRYVDHLMEVMARSPGVPVIITRKTDEDQMQSFLSRSPESVAKFRKRLTQVTDTIDKAKHMYPGRIHEVDMDEFASDLDGTMTKVFDFLGLEWVPEYSDMESYKVKSKLVDNGLYQAAEAIDREKIFRYRANATD</sequence>
<proteinExistence type="predicted"/>
<dbReference type="AlphaFoldDB" id="A0A7S1V0H6"/>
<dbReference type="SUPFAM" id="SSF52540">
    <property type="entry name" value="P-loop containing nucleoside triphosphate hydrolases"/>
    <property type="match status" value="1"/>
</dbReference>
<dbReference type="Pfam" id="PF13469">
    <property type="entry name" value="Sulfotransfer_3"/>
    <property type="match status" value="1"/>
</dbReference>
<organism evidence="1">
    <name type="scientific">Grammatophora oceanica</name>
    <dbReference type="NCBI Taxonomy" id="210454"/>
    <lineage>
        <taxon>Eukaryota</taxon>
        <taxon>Sar</taxon>
        <taxon>Stramenopiles</taxon>
        <taxon>Ochrophyta</taxon>
        <taxon>Bacillariophyta</taxon>
        <taxon>Fragilariophyceae</taxon>
        <taxon>Fragilariophycidae</taxon>
        <taxon>Rhabdonematales</taxon>
        <taxon>Grammatophoraceae</taxon>
        <taxon>Grammatophora</taxon>
    </lineage>
</organism>
<accession>A0A7S1V0H6</accession>
<name>A0A7S1V0H6_9STRA</name>
<gene>
    <name evidence="1" type="ORF">GOCE00092_LOCUS11250</name>
</gene>
<dbReference type="InterPro" id="IPR027417">
    <property type="entry name" value="P-loop_NTPase"/>
</dbReference>
<protein>
    <submittedName>
        <fullName evidence="1">Uncharacterized protein</fullName>
    </submittedName>
</protein>
<dbReference type="EMBL" id="HBGK01022006">
    <property type="protein sequence ID" value="CAD9282339.1"/>
    <property type="molecule type" value="Transcribed_RNA"/>
</dbReference>